<reference evidence="1 2" key="1">
    <citation type="submission" date="2016-08" db="EMBL/GenBank/DDBJ databases">
        <title>A Parts List for Fungal Cellulosomes Revealed by Comparative Genomics.</title>
        <authorList>
            <consortium name="DOE Joint Genome Institute"/>
            <person name="Haitjema C.H."/>
            <person name="Gilmore S.P."/>
            <person name="Henske J.K."/>
            <person name="Solomon K.V."/>
            <person name="De Groot R."/>
            <person name="Kuo A."/>
            <person name="Mondo S.J."/>
            <person name="Salamov A.A."/>
            <person name="Labutti K."/>
            <person name="Zhao Z."/>
            <person name="Chiniquy J."/>
            <person name="Barry K."/>
            <person name="Brewer H.M."/>
            <person name="Purvine S.O."/>
            <person name="Wright A.T."/>
            <person name="Boxma B."/>
            <person name="Van Alen T."/>
            <person name="Hackstein J.H."/>
            <person name="Baker S.E."/>
            <person name="Grigoriev I.V."/>
            <person name="O'Malley M.A."/>
        </authorList>
    </citation>
    <scope>NUCLEOTIDE SEQUENCE [LARGE SCALE GENOMIC DNA]</scope>
    <source>
        <strain evidence="1 2">G1</strain>
    </source>
</reference>
<comment type="caution">
    <text evidence="1">The sequence shown here is derived from an EMBL/GenBank/DDBJ whole genome shotgun (WGS) entry which is preliminary data.</text>
</comment>
<keyword evidence="2" id="KW-1185">Reference proteome</keyword>
<dbReference type="EMBL" id="MCOG01000464">
    <property type="protein sequence ID" value="ORY04439.1"/>
    <property type="molecule type" value="Genomic_DNA"/>
</dbReference>
<accession>A0A1Y1Z2L2</accession>
<evidence type="ECO:0000313" key="2">
    <source>
        <dbReference type="Proteomes" id="UP000193920"/>
    </source>
</evidence>
<sequence>MYICENESEINYHKVEVHIVHPNNQYDHFKISSIIGHSNIVEFIQKLRKCRGLKYDNNLPKPCEIKEYDKAKENERKVKFLKFKQQQKLKKQIQNKKEE</sequence>
<gene>
    <name evidence="1" type="ORF">LY90DRAFT_214092</name>
</gene>
<name>A0A1Y1Z2L2_9FUNG</name>
<evidence type="ECO:0000313" key="1">
    <source>
        <dbReference type="EMBL" id="ORY04439.1"/>
    </source>
</evidence>
<dbReference type="Proteomes" id="UP000193920">
    <property type="component" value="Unassembled WGS sequence"/>
</dbReference>
<organism evidence="1 2">
    <name type="scientific">Neocallimastix californiae</name>
    <dbReference type="NCBI Taxonomy" id="1754190"/>
    <lineage>
        <taxon>Eukaryota</taxon>
        <taxon>Fungi</taxon>
        <taxon>Fungi incertae sedis</taxon>
        <taxon>Chytridiomycota</taxon>
        <taxon>Chytridiomycota incertae sedis</taxon>
        <taxon>Neocallimastigomycetes</taxon>
        <taxon>Neocallimastigales</taxon>
        <taxon>Neocallimastigaceae</taxon>
        <taxon>Neocallimastix</taxon>
    </lineage>
</organism>
<dbReference type="AlphaFoldDB" id="A0A1Y1Z2L2"/>
<proteinExistence type="predicted"/>
<protein>
    <submittedName>
        <fullName evidence="1">Uncharacterized protein</fullName>
    </submittedName>
</protein>